<evidence type="ECO:0000313" key="5">
    <source>
        <dbReference type="EMBL" id="PSH54687.1"/>
    </source>
</evidence>
<feature type="active site" description="Schiff-base intermediate with substrate" evidence="3">
    <location>
        <position position="175"/>
    </location>
</feature>
<dbReference type="SMART" id="SM01130">
    <property type="entry name" value="DHDPS"/>
    <property type="match status" value="1"/>
</dbReference>
<reference evidence="6" key="1">
    <citation type="submission" date="2017-11" db="EMBL/GenBank/DDBJ databases">
        <authorList>
            <person name="Kuznetsova I."/>
            <person name="Sazanova A."/>
            <person name="Chirak E."/>
            <person name="Safronova V."/>
            <person name="Willems A."/>
        </authorList>
    </citation>
    <scope>NUCLEOTIDE SEQUENCE [LARGE SCALE GENOMIC DNA]</scope>
    <source>
        <strain evidence="6">PEPV15</strain>
    </source>
</reference>
<evidence type="ECO:0000256" key="1">
    <source>
        <dbReference type="ARBA" id="ARBA00023239"/>
    </source>
</evidence>
<dbReference type="InterPro" id="IPR002220">
    <property type="entry name" value="DapA-like"/>
</dbReference>
<evidence type="ECO:0000256" key="2">
    <source>
        <dbReference type="PIRNR" id="PIRNR001365"/>
    </source>
</evidence>
<comment type="similarity">
    <text evidence="2">Belongs to the DapA family.</text>
</comment>
<evidence type="ECO:0000256" key="4">
    <source>
        <dbReference type="PIRSR" id="PIRSR001365-2"/>
    </source>
</evidence>
<dbReference type="GO" id="GO:0008840">
    <property type="term" value="F:4-hydroxy-tetrahydrodipicolinate synthase activity"/>
    <property type="evidence" value="ECO:0007669"/>
    <property type="project" value="TreeGrafter"/>
</dbReference>
<comment type="caution">
    <text evidence="5">The sequence shown here is derived from an EMBL/GenBank/DDBJ whole genome shotgun (WGS) entry which is preliminary data.</text>
</comment>
<evidence type="ECO:0000256" key="3">
    <source>
        <dbReference type="PIRSR" id="PIRSR001365-1"/>
    </source>
</evidence>
<organism evidence="5 6">
    <name type="scientific">Phyllobacterium endophyticum</name>
    <dbReference type="NCBI Taxonomy" id="1149773"/>
    <lineage>
        <taxon>Bacteria</taxon>
        <taxon>Pseudomonadati</taxon>
        <taxon>Pseudomonadota</taxon>
        <taxon>Alphaproteobacteria</taxon>
        <taxon>Hyphomicrobiales</taxon>
        <taxon>Phyllobacteriaceae</taxon>
        <taxon>Phyllobacterium</taxon>
    </lineage>
</organism>
<dbReference type="OrthoDB" id="7157803at2"/>
<dbReference type="AlphaFoldDB" id="A0A2P7AKF7"/>
<dbReference type="Gene3D" id="3.20.20.70">
    <property type="entry name" value="Aldolase class I"/>
    <property type="match status" value="1"/>
</dbReference>
<name>A0A2P7AKF7_9HYPH</name>
<dbReference type="Pfam" id="PF00701">
    <property type="entry name" value="DHDPS"/>
    <property type="match status" value="1"/>
</dbReference>
<dbReference type="PANTHER" id="PTHR12128">
    <property type="entry name" value="DIHYDRODIPICOLINATE SYNTHASE"/>
    <property type="match status" value="1"/>
</dbReference>
<evidence type="ECO:0000313" key="6">
    <source>
        <dbReference type="Proteomes" id="UP000241158"/>
    </source>
</evidence>
<feature type="binding site" evidence="4">
    <location>
        <position position="216"/>
    </location>
    <ligand>
        <name>pyruvate</name>
        <dbReference type="ChEBI" id="CHEBI:15361"/>
    </ligand>
</feature>
<feature type="active site" description="Proton donor/acceptor" evidence="3">
    <location>
        <position position="145"/>
    </location>
</feature>
<dbReference type="PRINTS" id="PR00146">
    <property type="entry name" value="DHPICSNTHASE"/>
</dbReference>
<dbReference type="EMBL" id="PGGN01000008">
    <property type="protein sequence ID" value="PSH54687.1"/>
    <property type="molecule type" value="Genomic_DNA"/>
</dbReference>
<dbReference type="PIRSF" id="PIRSF001365">
    <property type="entry name" value="DHDPS"/>
    <property type="match status" value="1"/>
</dbReference>
<sequence>MHWSRAMSALSGLIVAAATPFEKNGTAVDSKLYLEHCQRLLALGANGLVLSGTAGEATSLSVGTRLEVMSIAQASLPLSQAIVGTGAAAISDAIELTRAAADLGFSGSLVLPSFYYKAQAEDDLFFYFERLLRGVDRPNFPLYLYHIPQLTGLSFTPEFIERLRAAFPGVFVGLKDSEGNLEKTRQRAAALPDVSVFAATEEALGHVKSGELAGVISASMNVTMRFVAQARDTGSTEKLGAATEIRMALTSHPLIVASIKWALADLTGRPEWAQSLPPIKPLSDTLAVKLKSLLAETDYEKLRADF</sequence>
<dbReference type="PANTHER" id="PTHR12128:SF67">
    <property type="entry name" value="BLR3884 PROTEIN"/>
    <property type="match status" value="1"/>
</dbReference>
<keyword evidence="6" id="KW-1185">Reference proteome</keyword>
<dbReference type="SUPFAM" id="SSF51569">
    <property type="entry name" value="Aldolase"/>
    <property type="match status" value="1"/>
</dbReference>
<keyword evidence="1 2" id="KW-0456">Lyase</keyword>
<dbReference type="InterPro" id="IPR013785">
    <property type="entry name" value="Aldolase_TIM"/>
</dbReference>
<gene>
    <name evidence="5" type="ORF">CU100_26300</name>
</gene>
<dbReference type="Proteomes" id="UP000241158">
    <property type="component" value="Unassembled WGS sequence"/>
</dbReference>
<proteinExistence type="inferred from homology"/>
<protein>
    <submittedName>
        <fullName evidence="5">Dihydrodipicolinate synthase family protein</fullName>
    </submittedName>
</protein>
<dbReference type="CDD" id="cd00408">
    <property type="entry name" value="DHDPS-like"/>
    <property type="match status" value="1"/>
</dbReference>
<accession>A0A2P7AKF7</accession>